<reference evidence="4 5" key="1">
    <citation type="submission" date="2019-02" db="EMBL/GenBank/DDBJ databases">
        <title>Deep-cultivation of Planctomycetes and their phenomic and genomic characterization uncovers novel biology.</title>
        <authorList>
            <person name="Wiegand S."/>
            <person name="Jogler M."/>
            <person name="Boedeker C."/>
            <person name="Pinto D."/>
            <person name="Vollmers J."/>
            <person name="Rivas-Marin E."/>
            <person name="Kohn T."/>
            <person name="Peeters S.H."/>
            <person name="Heuer A."/>
            <person name="Rast P."/>
            <person name="Oberbeckmann S."/>
            <person name="Bunk B."/>
            <person name="Jeske O."/>
            <person name="Meyerdierks A."/>
            <person name="Storesund J.E."/>
            <person name="Kallscheuer N."/>
            <person name="Luecker S."/>
            <person name="Lage O.M."/>
            <person name="Pohl T."/>
            <person name="Merkel B.J."/>
            <person name="Hornburger P."/>
            <person name="Mueller R.-W."/>
            <person name="Bruemmer F."/>
            <person name="Labrenz M."/>
            <person name="Spormann A.M."/>
            <person name="Op den Camp H."/>
            <person name="Overmann J."/>
            <person name="Amann R."/>
            <person name="Jetten M.S.M."/>
            <person name="Mascher T."/>
            <person name="Medema M.H."/>
            <person name="Devos D.P."/>
            <person name="Kaster A.-K."/>
            <person name="Ovreas L."/>
            <person name="Rohde M."/>
            <person name="Galperin M.Y."/>
            <person name="Jogler C."/>
        </authorList>
    </citation>
    <scope>NUCLEOTIDE SEQUENCE [LARGE SCALE GENOMIC DNA]</scope>
    <source>
        <strain evidence="4 5">Q31a</strain>
    </source>
</reference>
<keyword evidence="2" id="KW-0812">Transmembrane</keyword>
<dbReference type="AlphaFoldDB" id="A0A518G3A3"/>
<dbReference type="Proteomes" id="UP000318017">
    <property type="component" value="Chromosome"/>
</dbReference>
<feature type="signal peptide" evidence="3">
    <location>
        <begin position="1"/>
        <end position="27"/>
    </location>
</feature>
<accession>A0A518G3A3</accession>
<feature type="transmembrane region" description="Helical" evidence="2">
    <location>
        <begin position="389"/>
        <end position="408"/>
    </location>
</feature>
<dbReference type="EMBL" id="CP036298">
    <property type="protein sequence ID" value="QDV23055.1"/>
    <property type="molecule type" value="Genomic_DNA"/>
</dbReference>
<feature type="transmembrane region" description="Helical" evidence="2">
    <location>
        <begin position="157"/>
        <end position="177"/>
    </location>
</feature>
<feature type="transmembrane region" description="Helical" evidence="2">
    <location>
        <begin position="446"/>
        <end position="467"/>
    </location>
</feature>
<sequence precursor="true">MKYSVLISRIPLPLLLCLLLLPCHAWSQSRPADVGSGSNAASVTAVAEANSVSADAVSEDAVSGDVVSGDVVSGDVVSSADAAQVAEPLQSVAPATTPIPELPAEGESGGALAPASDASPPLITNDAVLLGLLLAMLGVVFWTSSSPNPRLQTFYKYVPMLLLCYFLPSLLTLFGLVDPHASQLYYVASRYLLPASLVLLTLSVDLREILKLGPKALIMFLTGTLGVILGGPLAILIVGLFAPGLVGGEGPDAVWRGMTTVAGSWIGGGANQAAMKEVFEPSDQIYSVMVTVDVLVAEFWMMFLLLGIGKAKQIDAWFKADASSVTRLQKKMEAFSLKSARIPTVAELFAILAVGFGCTAISHAVADWIAPWIKLNAPYLSALSLDSAFFWLIILATTLGVGLSFTPLRNLEGAGASKLGTVFIFILVATIGLGMDLSAIVTYGGLFIVGLVWMAIHVLLLVVVGYWIRSPFFFLAVGSKANIGGAASAPVIAAAFHPALAPVGVLLAVMGYVLGTYGAWLCGLMMRAIAEPGAG</sequence>
<keyword evidence="3" id="KW-0732">Signal</keyword>
<proteinExistence type="predicted"/>
<evidence type="ECO:0000256" key="2">
    <source>
        <dbReference type="SAM" id="Phobius"/>
    </source>
</evidence>
<feature type="transmembrane region" description="Helical" evidence="2">
    <location>
        <begin position="420"/>
        <end position="440"/>
    </location>
</feature>
<organism evidence="4 5">
    <name type="scientific">Aureliella helgolandensis</name>
    <dbReference type="NCBI Taxonomy" id="2527968"/>
    <lineage>
        <taxon>Bacteria</taxon>
        <taxon>Pseudomonadati</taxon>
        <taxon>Planctomycetota</taxon>
        <taxon>Planctomycetia</taxon>
        <taxon>Pirellulales</taxon>
        <taxon>Pirellulaceae</taxon>
        <taxon>Aureliella</taxon>
    </lineage>
</organism>
<evidence type="ECO:0000256" key="3">
    <source>
        <dbReference type="SAM" id="SignalP"/>
    </source>
</evidence>
<feature type="region of interest" description="Disordered" evidence="1">
    <location>
        <begin position="96"/>
        <end position="115"/>
    </location>
</feature>
<feature type="transmembrane region" description="Helical" evidence="2">
    <location>
        <begin position="499"/>
        <end position="520"/>
    </location>
</feature>
<gene>
    <name evidence="4" type="ORF">Q31a_13500</name>
</gene>
<keyword evidence="2" id="KW-0472">Membrane</keyword>
<dbReference type="PANTHER" id="PTHR34289">
    <property type="entry name" value="PROTEIN, PUTATIVE (DUF819)-RELATED"/>
    <property type="match status" value="1"/>
</dbReference>
<feature type="transmembrane region" description="Helical" evidence="2">
    <location>
        <begin position="183"/>
        <end position="204"/>
    </location>
</feature>
<feature type="transmembrane region" description="Helical" evidence="2">
    <location>
        <begin position="472"/>
        <end position="493"/>
    </location>
</feature>
<keyword evidence="5" id="KW-1185">Reference proteome</keyword>
<dbReference type="InterPro" id="IPR008537">
    <property type="entry name" value="DUF819"/>
</dbReference>
<feature type="chain" id="PRO_5021986207" description="DUF819 domain-containing protein" evidence="3">
    <location>
        <begin position="28"/>
        <end position="535"/>
    </location>
</feature>
<name>A0A518G3A3_9BACT</name>
<dbReference type="PANTHER" id="PTHR34289:SF8">
    <property type="entry name" value="DUF819 DOMAIN-CONTAINING PROTEIN"/>
    <property type="match status" value="1"/>
</dbReference>
<dbReference type="Pfam" id="PF05684">
    <property type="entry name" value="DUF819"/>
    <property type="match status" value="1"/>
</dbReference>
<keyword evidence="2" id="KW-1133">Transmembrane helix</keyword>
<evidence type="ECO:0000256" key="1">
    <source>
        <dbReference type="SAM" id="MobiDB-lite"/>
    </source>
</evidence>
<protein>
    <recommendedName>
        <fullName evidence="6">DUF819 domain-containing protein</fullName>
    </recommendedName>
</protein>
<feature type="transmembrane region" description="Helical" evidence="2">
    <location>
        <begin position="216"/>
        <end position="242"/>
    </location>
</feature>
<feature type="transmembrane region" description="Helical" evidence="2">
    <location>
        <begin position="285"/>
        <end position="309"/>
    </location>
</feature>
<dbReference type="RefSeq" id="WP_197356305.1">
    <property type="nucleotide sequence ID" value="NZ_CP036298.1"/>
</dbReference>
<feature type="transmembrane region" description="Helical" evidence="2">
    <location>
        <begin position="127"/>
        <end position="145"/>
    </location>
</feature>
<feature type="transmembrane region" description="Helical" evidence="2">
    <location>
        <begin position="348"/>
        <end position="369"/>
    </location>
</feature>
<dbReference type="KEGG" id="ahel:Q31a_13500"/>
<evidence type="ECO:0000313" key="5">
    <source>
        <dbReference type="Proteomes" id="UP000318017"/>
    </source>
</evidence>
<evidence type="ECO:0000313" key="4">
    <source>
        <dbReference type="EMBL" id="QDV23055.1"/>
    </source>
</evidence>
<evidence type="ECO:0008006" key="6">
    <source>
        <dbReference type="Google" id="ProtNLM"/>
    </source>
</evidence>